<sequence length="105" mass="12116">MLSIEEQMRLKKLAEILDGQVTDSPKSKRRNYVDDRLRDVLGRFMSTESSIKEESELNWDRDIKIVRVKDGYGSYLVKDRLFTAEDVCNFVAVGAVILGGLWLFK</sequence>
<organism evidence="2 3">
    <name type="scientific">Bacillus carboniphilus</name>
    <dbReference type="NCBI Taxonomy" id="86663"/>
    <lineage>
        <taxon>Bacteria</taxon>
        <taxon>Bacillati</taxon>
        <taxon>Bacillota</taxon>
        <taxon>Bacilli</taxon>
        <taxon>Bacillales</taxon>
        <taxon>Bacillaceae</taxon>
        <taxon>Bacillus</taxon>
    </lineage>
</organism>
<dbReference type="EMBL" id="CP129013">
    <property type="protein sequence ID" value="WLR41320.1"/>
    <property type="molecule type" value="Genomic_DNA"/>
</dbReference>
<feature type="transmembrane region" description="Helical" evidence="1">
    <location>
        <begin position="87"/>
        <end position="104"/>
    </location>
</feature>
<dbReference type="Proteomes" id="UP001197974">
    <property type="component" value="Chromosome"/>
</dbReference>
<accession>A0ABY9JPI4</accession>
<name>A0ABY9JPI4_9BACI</name>
<keyword evidence="1" id="KW-0472">Membrane</keyword>
<proteinExistence type="predicted"/>
<gene>
    <name evidence="2" type="ORF">LC087_10315</name>
</gene>
<evidence type="ECO:0000313" key="2">
    <source>
        <dbReference type="EMBL" id="WLR41320.1"/>
    </source>
</evidence>
<protein>
    <submittedName>
        <fullName evidence="2">Uncharacterized protein</fullName>
    </submittedName>
</protein>
<keyword evidence="1" id="KW-0812">Transmembrane</keyword>
<evidence type="ECO:0000313" key="3">
    <source>
        <dbReference type="Proteomes" id="UP001197974"/>
    </source>
</evidence>
<keyword evidence="1" id="KW-1133">Transmembrane helix</keyword>
<reference evidence="2 3" key="1">
    <citation type="submission" date="2023-06" db="EMBL/GenBank/DDBJ databases">
        <title>Five Gram-positive bacteria isolated from mangrove sediments in Shenzhen, Guangdong, China.</title>
        <authorList>
            <person name="Yu S."/>
            <person name="Zheng W."/>
            <person name="Huang Y."/>
        </authorList>
    </citation>
    <scope>NUCLEOTIDE SEQUENCE [LARGE SCALE GENOMIC DNA]</scope>
    <source>
        <strain evidence="2 3">SaN35-3</strain>
    </source>
</reference>
<dbReference type="RefSeq" id="WP_306019543.1">
    <property type="nucleotide sequence ID" value="NZ_CP129013.1"/>
</dbReference>
<evidence type="ECO:0000256" key="1">
    <source>
        <dbReference type="SAM" id="Phobius"/>
    </source>
</evidence>
<keyword evidence="3" id="KW-1185">Reference proteome</keyword>